<keyword evidence="11" id="KW-1185">Reference proteome</keyword>
<evidence type="ECO:0000256" key="7">
    <source>
        <dbReference type="SAM" id="Phobius"/>
    </source>
</evidence>
<keyword evidence="4 7" id="KW-1133">Transmembrane helix</keyword>
<dbReference type="EMBL" id="JBHSFS010000012">
    <property type="protein sequence ID" value="MFC4516249.1"/>
    <property type="molecule type" value="Genomic_DNA"/>
</dbReference>
<keyword evidence="5 7" id="KW-0472">Membrane</keyword>
<feature type="compositionally biased region" description="Low complexity" evidence="6">
    <location>
        <begin position="122"/>
        <end position="141"/>
    </location>
</feature>
<sequence>MSAPISGSADGSPPQGFYPDPSIPGYIRYWSGAAWVPGTSRPAPAKGEPMPAPPPSVAAARPPAPTPPVVSRASAAPIASPASAEPVAQRAADETGPVFLDEEPEPEPGPGPGHGSAGGGAWQAAGAQEQQVSWGGAAALPRARDPRLPEPAAAEPVAPERAERPVPGQGTLDLRPKPHGSAPGGPPAPISADAPAARQAWPAQRAREAAPVAPVAPVAPATPVAPAGGSQGAALPARRPESAPVPVERQQPVGWAQQVHQLAQQGPQAAPGGAVAEPVAPPTAWKPPKDDPFLRAAQAQGRPAALGRRLAARLVDSAVLGGVVSAVAVPLWAKSVEHIDEKVEQAKRTGRTVTVWLLDGTTGTYLAIVLAVLLVAGLLYEALPTAKWGRTLGKKLFGVRVLDIESHDTAPVRAAVRRWLVYGGLGVLAVGLLNVLWCVFDRPWRQCWHDKAARTFVASAGD</sequence>
<feature type="compositionally biased region" description="Low complexity" evidence="6">
    <location>
        <begin position="69"/>
        <end position="88"/>
    </location>
</feature>
<protein>
    <submittedName>
        <fullName evidence="10">RDD family protein</fullName>
    </submittedName>
</protein>
<dbReference type="Pfam" id="PF06271">
    <property type="entry name" value="RDD"/>
    <property type="match status" value="1"/>
</dbReference>
<evidence type="ECO:0000256" key="3">
    <source>
        <dbReference type="ARBA" id="ARBA00022692"/>
    </source>
</evidence>
<feature type="compositionally biased region" description="Gly residues" evidence="6">
    <location>
        <begin position="112"/>
        <end position="121"/>
    </location>
</feature>
<dbReference type="InterPro" id="IPR051791">
    <property type="entry name" value="Pra-immunoreactive"/>
</dbReference>
<evidence type="ECO:0000256" key="6">
    <source>
        <dbReference type="SAM" id="MobiDB-lite"/>
    </source>
</evidence>
<feature type="transmembrane region" description="Helical" evidence="7">
    <location>
        <begin position="354"/>
        <end position="380"/>
    </location>
</feature>
<feature type="domain" description="RDD" evidence="8">
    <location>
        <begin position="304"/>
        <end position="453"/>
    </location>
</feature>
<feature type="region of interest" description="Disordered" evidence="6">
    <location>
        <begin position="1"/>
        <end position="21"/>
    </location>
</feature>
<dbReference type="InterPro" id="IPR010432">
    <property type="entry name" value="RDD"/>
</dbReference>
<evidence type="ECO:0000256" key="4">
    <source>
        <dbReference type="ARBA" id="ARBA00022989"/>
    </source>
</evidence>
<feature type="transmembrane region" description="Helical" evidence="7">
    <location>
        <begin position="310"/>
        <end position="333"/>
    </location>
</feature>
<evidence type="ECO:0000313" key="11">
    <source>
        <dbReference type="Proteomes" id="UP001595990"/>
    </source>
</evidence>
<feature type="compositionally biased region" description="Low complexity" evidence="6">
    <location>
        <begin position="190"/>
        <end position="227"/>
    </location>
</feature>
<comment type="subcellular location">
    <subcellularLocation>
        <location evidence="1">Cell membrane</location>
        <topology evidence="1">Multi-pass membrane protein</topology>
    </subcellularLocation>
</comment>
<evidence type="ECO:0000259" key="8">
    <source>
        <dbReference type="Pfam" id="PF06271"/>
    </source>
</evidence>
<evidence type="ECO:0000259" key="9">
    <source>
        <dbReference type="Pfam" id="PF10708"/>
    </source>
</evidence>
<name>A0ABV9BQC4_9ACTN</name>
<comment type="caution">
    <text evidence="10">The sequence shown here is derived from an EMBL/GenBank/DDBJ whole genome shotgun (WGS) entry which is preliminary data.</text>
</comment>
<reference evidence="11" key="1">
    <citation type="journal article" date="2019" name="Int. J. Syst. Evol. Microbiol.">
        <title>The Global Catalogue of Microorganisms (GCM) 10K type strain sequencing project: providing services to taxonomists for standard genome sequencing and annotation.</title>
        <authorList>
            <consortium name="The Broad Institute Genomics Platform"/>
            <consortium name="The Broad Institute Genome Sequencing Center for Infectious Disease"/>
            <person name="Wu L."/>
            <person name="Ma J."/>
        </authorList>
    </citation>
    <scope>NUCLEOTIDE SEQUENCE [LARGE SCALE GENOMIC DNA]</scope>
    <source>
        <strain evidence="11">CECT 8064</strain>
    </source>
</reference>
<proteinExistence type="predicted"/>
<dbReference type="Proteomes" id="UP001595990">
    <property type="component" value="Unassembled WGS sequence"/>
</dbReference>
<keyword evidence="2" id="KW-1003">Cell membrane</keyword>
<accession>A0ABV9BQC4</accession>
<dbReference type="InterPro" id="IPR018929">
    <property type="entry name" value="DUF2510"/>
</dbReference>
<evidence type="ECO:0000313" key="10">
    <source>
        <dbReference type="EMBL" id="MFC4516249.1"/>
    </source>
</evidence>
<keyword evidence="3 7" id="KW-0812">Transmembrane</keyword>
<gene>
    <name evidence="10" type="ORF">ACFPEN_25305</name>
</gene>
<feature type="region of interest" description="Disordered" evidence="6">
    <location>
        <begin position="37"/>
        <end position="249"/>
    </location>
</feature>
<evidence type="ECO:0000256" key="1">
    <source>
        <dbReference type="ARBA" id="ARBA00004651"/>
    </source>
</evidence>
<dbReference type="Pfam" id="PF10708">
    <property type="entry name" value="DUF2510"/>
    <property type="match status" value="1"/>
</dbReference>
<dbReference type="PANTHER" id="PTHR36115">
    <property type="entry name" value="PROLINE-RICH ANTIGEN HOMOLOG-RELATED"/>
    <property type="match status" value="1"/>
</dbReference>
<evidence type="ECO:0000256" key="2">
    <source>
        <dbReference type="ARBA" id="ARBA00022475"/>
    </source>
</evidence>
<feature type="transmembrane region" description="Helical" evidence="7">
    <location>
        <begin position="419"/>
        <end position="440"/>
    </location>
</feature>
<feature type="compositionally biased region" description="Low complexity" evidence="6">
    <location>
        <begin position="263"/>
        <end position="278"/>
    </location>
</feature>
<dbReference type="RefSeq" id="WP_417923500.1">
    <property type="nucleotide sequence ID" value="NZ_JBHSFS010000012.1"/>
</dbReference>
<evidence type="ECO:0000256" key="5">
    <source>
        <dbReference type="ARBA" id="ARBA00023136"/>
    </source>
</evidence>
<organism evidence="10 11">
    <name type="scientific">Streptomyces ehimensis</name>
    <dbReference type="NCBI Taxonomy" id="68195"/>
    <lineage>
        <taxon>Bacteria</taxon>
        <taxon>Bacillati</taxon>
        <taxon>Actinomycetota</taxon>
        <taxon>Actinomycetes</taxon>
        <taxon>Kitasatosporales</taxon>
        <taxon>Streptomycetaceae</taxon>
        <taxon>Streptomyces</taxon>
    </lineage>
</organism>
<feature type="domain" description="DUF2510" evidence="9">
    <location>
        <begin position="16"/>
        <end position="46"/>
    </location>
</feature>
<feature type="compositionally biased region" description="Pro residues" evidence="6">
    <location>
        <begin position="50"/>
        <end position="68"/>
    </location>
</feature>
<dbReference type="PANTHER" id="PTHR36115:SF4">
    <property type="entry name" value="MEMBRANE PROTEIN"/>
    <property type="match status" value="1"/>
</dbReference>
<feature type="region of interest" description="Disordered" evidence="6">
    <location>
        <begin position="263"/>
        <end position="291"/>
    </location>
</feature>